<feature type="domain" description="Tr-type G" evidence="6">
    <location>
        <begin position="1"/>
        <end position="171"/>
    </location>
</feature>
<evidence type="ECO:0000256" key="4">
    <source>
        <dbReference type="ARBA" id="ARBA00022917"/>
    </source>
</evidence>
<evidence type="ECO:0000256" key="1">
    <source>
        <dbReference type="ARBA" id="ARBA00004496"/>
    </source>
</evidence>
<evidence type="ECO:0000259" key="6">
    <source>
        <dbReference type="PROSITE" id="PS51722"/>
    </source>
</evidence>
<keyword evidence="4" id="KW-0648">Protein biosynthesis</keyword>
<dbReference type="KEGG" id="asu:Asuc_0442"/>
<dbReference type="AlphaFoldDB" id="A6VLH2"/>
<dbReference type="InterPro" id="IPR036388">
    <property type="entry name" value="WH-like_DNA-bd_sf"/>
</dbReference>
<accession>A6VLH2</accession>
<dbReference type="GO" id="GO:0001514">
    <property type="term" value="P:selenocysteine incorporation"/>
    <property type="evidence" value="ECO:0007669"/>
    <property type="project" value="InterPro"/>
</dbReference>
<evidence type="ECO:0000256" key="3">
    <source>
        <dbReference type="ARBA" id="ARBA00022741"/>
    </source>
</evidence>
<dbReference type="PANTHER" id="PTHR43721:SF11">
    <property type="entry name" value="SELENOCYSTEINE-SPECIFIC ELONGATION FACTOR"/>
    <property type="match status" value="1"/>
</dbReference>
<dbReference type="PROSITE" id="PS51722">
    <property type="entry name" value="G_TR_2"/>
    <property type="match status" value="1"/>
</dbReference>
<dbReference type="Gene3D" id="2.40.30.10">
    <property type="entry name" value="Translation factors"/>
    <property type="match status" value="1"/>
</dbReference>
<dbReference type="GO" id="GO:0005737">
    <property type="term" value="C:cytoplasm"/>
    <property type="evidence" value="ECO:0007669"/>
    <property type="project" value="UniProtKB-SubCell"/>
</dbReference>
<dbReference type="Gene3D" id="3.40.50.300">
    <property type="entry name" value="P-loop containing nucleotide triphosphate hydrolases"/>
    <property type="match status" value="1"/>
</dbReference>
<keyword evidence="2" id="KW-0963">Cytoplasm</keyword>
<dbReference type="EMBL" id="CP000746">
    <property type="protein sequence ID" value="ABR73819.1"/>
    <property type="molecule type" value="Genomic_DNA"/>
</dbReference>
<dbReference type="Proteomes" id="UP000001114">
    <property type="component" value="Chromosome"/>
</dbReference>
<dbReference type="HOGENOM" id="CLU_023030_2_0_6"/>
<proteinExistence type="predicted"/>
<comment type="subcellular location">
    <subcellularLocation>
        <location evidence="1">Cytoplasm</location>
    </subcellularLocation>
</comment>
<dbReference type="InterPro" id="IPR015191">
    <property type="entry name" value="SelB_WHD4"/>
</dbReference>
<dbReference type="Pfam" id="PF09106">
    <property type="entry name" value="WHD_2nd_SelB"/>
    <property type="match status" value="1"/>
</dbReference>
<dbReference type="Pfam" id="PF00009">
    <property type="entry name" value="GTP_EFTU"/>
    <property type="match status" value="1"/>
</dbReference>
<dbReference type="RefSeq" id="WP_012072204.1">
    <property type="nucleotide sequence ID" value="NC_009655.1"/>
</dbReference>
<reference evidence="8" key="1">
    <citation type="journal article" date="2010" name="BMC Genomics">
        <title>A genomic perspective on the potential of Actinobacillus succinogenes for industrial succinate production.</title>
        <authorList>
            <person name="McKinlay J.B."/>
            <person name="Laivenieks M."/>
            <person name="Schindler B.D."/>
            <person name="McKinlay A.A."/>
            <person name="Siddaramappa S."/>
            <person name="Challacombe J.F."/>
            <person name="Lowry S.R."/>
            <person name="Clum A."/>
            <person name="Lapidus A.L."/>
            <person name="Burkhart K.B."/>
            <person name="Harkins V."/>
            <person name="Vieille C."/>
        </authorList>
    </citation>
    <scope>NUCLEOTIDE SEQUENCE [LARGE SCALE GENOMIC DNA]</scope>
    <source>
        <strain evidence="8">ATCC 55618 / DSM 22257 / CCUG 43843 / 130Z</strain>
    </source>
</reference>
<keyword evidence="8" id="KW-1185">Reference proteome</keyword>
<keyword evidence="3" id="KW-0547">Nucleotide-binding</keyword>
<evidence type="ECO:0000313" key="8">
    <source>
        <dbReference type="Proteomes" id="UP000001114"/>
    </source>
</evidence>
<dbReference type="CDD" id="cd04171">
    <property type="entry name" value="SelB"/>
    <property type="match status" value="1"/>
</dbReference>
<dbReference type="GO" id="GO:0003723">
    <property type="term" value="F:RNA binding"/>
    <property type="evidence" value="ECO:0007669"/>
    <property type="project" value="InterPro"/>
</dbReference>
<protein>
    <submittedName>
        <fullName evidence="7">Selenocysteine-specific translation elongation factor</fullName>
    </submittedName>
</protein>
<keyword evidence="7" id="KW-0251">Elongation factor</keyword>
<dbReference type="SUPFAM" id="SSF52540">
    <property type="entry name" value="P-loop containing nucleoside triphosphate hydrolases"/>
    <property type="match status" value="1"/>
</dbReference>
<dbReference type="SUPFAM" id="SSF50465">
    <property type="entry name" value="EF-Tu/eEF-1alpha/eIF2-gamma C-terminal domain"/>
    <property type="match status" value="1"/>
</dbReference>
<dbReference type="InterPro" id="IPR000795">
    <property type="entry name" value="T_Tr_GTP-bd_dom"/>
</dbReference>
<evidence type="ECO:0000256" key="5">
    <source>
        <dbReference type="ARBA" id="ARBA00023134"/>
    </source>
</evidence>
<dbReference type="InterPro" id="IPR057335">
    <property type="entry name" value="Beta-barrel_SelB"/>
</dbReference>
<gene>
    <name evidence="7" type="ordered locus">Asuc_0442</name>
</gene>
<dbReference type="GO" id="GO:0003746">
    <property type="term" value="F:translation elongation factor activity"/>
    <property type="evidence" value="ECO:0007669"/>
    <property type="project" value="UniProtKB-KW"/>
</dbReference>
<keyword evidence="5" id="KW-0342">GTP-binding</keyword>
<dbReference type="GO" id="GO:0003924">
    <property type="term" value="F:GTPase activity"/>
    <property type="evidence" value="ECO:0007669"/>
    <property type="project" value="InterPro"/>
</dbReference>
<dbReference type="PANTHER" id="PTHR43721">
    <property type="entry name" value="ELONGATION FACTOR TU-RELATED"/>
    <property type="match status" value="1"/>
</dbReference>
<dbReference type="NCBIfam" id="TIGR00231">
    <property type="entry name" value="small_GTP"/>
    <property type="match status" value="1"/>
</dbReference>
<dbReference type="Pfam" id="PF21214">
    <property type="entry name" value="WHD_2nd_SelB_bact"/>
    <property type="match status" value="1"/>
</dbReference>
<dbReference type="SUPFAM" id="SSF46785">
    <property type="entry name" value="Winged helix' DNA-binding domain"/>
    <property type="match status" value="2"/>
</dbReference>
<dbReference type="InterPro" id="IPR015190">
    <property type="entry name" value="Elong_fac_SelB-wing-hlx_typ-2"/>
</dbReference>
<dbReference type="SUPFAM" id="SSF50447">
    <property type="entry name" value="Translation proteins"/>
    <property type="match status" value="1"/>
</dbReference>
<dbReference type="Pfam" id="PF09107">
    <property type="entry name" value="WHD_3rd_SelB"/>
    <property type="match status" value="1"/>
</dbReference>
<evidence type="ECO:0000256" key="2">
    <source>
        <dbReference type="ARBA" id="ARBA00022490"/>
    </source>
</evidence>
<dbReference type="InterPro" id="IPR027417">
    <property type="entry name" value="P-loop_NTPase"/>
</dbReference>
<dbReference type="eggNOG" id="COG3276">
    <property type="taxonomic scope" value="Bacteria"/>
</dbReference>
<dbReference type="Pfam" id="PF25461">
    <property type="entry name" value="Beta-barrel_SelB"/>
    <property type="match status" value="1"/>
</dbReference>
<dbReference type="InterPro" id="IPR004535">
    <property type="entry name" value="Transl_elong_SelB"/>
</dbReference>
<dbReference type="NCBIfam" id="TIGR00475">
    <property type="entry name" value="selB"/>
    <property type="match status" value="1"/>
</dbReference>
<dbReference type="InterPro" id="IPR005225">
    <property type="entry name" value="Small_GTP-bd"/>
</dbReference>
<evidence type="ECO:0000313" key="7">
    <source>
        <dbReference type="EMBL" id="ABR73819.1"/>
    </source>
</evidence>
<organism evidence="7 8">
    <name type="scientific">Actinobacillus succinogenes (strain ATCC 55618 / DSM 22257 / CCUG 43843 / 130Z)</name>
    <dbReference type="NCBI Taxonomy" id="339671"/>
    <lineage>
        <taxon>Bacteria</taxon>
        <taxon>Pseudomonadati</taxon>
        <taxon>Pseudomonadota</taxon>
        <taxon>Gammaproteobacteria</taxon>
        <taxon>Pasteurellales</taxon>
        <taxon>Pasteurellaceae</taxon>
        <taxon>Actinobacillus</taxon>
    </lineage>
</organism>
<dbReference type="Gene3D" id="1.10.10.10">
    <property type="entry name" value="Winged helix-like DNA-binding domain superfamily/Winged helix DNA-binding domain"/>
    <property type="match status" value="2"/>
</dbReference>
<sequence length="624" mass="70375">MIIVTSGHVDHGKTALLQALTGVSTAHLPEEKKRGMTIDLGYAYLSVKDSEKEDKILGFIDVPGHEKFLANMLAGLGGIYYAMLIVAADEGVRAQTEEHLAILRLLQIDKIMVVITKADRADSAQIDDLRYKIKQNYPFLAECPFFVTSAATGQGIAELREFLTALPNPAEQNKPFRYAIDRIFTVKGAGTVVTGTAFSGKVEIDDELYFSNGAKVRVKNIHAQNRQNAEGLAGQRLALNINADFDRALIERGDWLFSQAPWAPTDRFTVVLNAETRLNETQPVHVYHAASHVVGKLGLLTAKSAVKTSEVLAEVLLDKPLFLTYGDKLILRSGDNKQLLAGARVLDVYSPKRHKRSEARLNFLTDLQHAQTAGERLVLYLQSQAVNAARLMWIEQLTASQLDALMTEQHLTHFQEWCFNRDYQQTQIHHILTALEHYHEAHSDQAGLGKARLYRIAALQQPEELIYHLIGQLLADGRLQQSRGWLHLPTHRIQFNEAEQALWQQVAEKFAEQNGQALWVRELATALNIEETLMRNFCYKAGNLGYLTAVVKDRFFLTETVYRYAEKIKALIEAQGAISVNQLRDELPFGRKLTVQLAEYFDRCGFLRRKGNVHLLRDRDIFAH</sequence>
<dbReference type="InterPro" id="IPR009001">
    <property type="entry name" value="Transl_elong_EF1A/Init_IF2_C"/>
</dbReference>
<dbReference type="OrthoDB" id="9803139at2"/>
<dbReference type="InterPro" id="IPR009000">
    <property type="entry name" value="Transl_B-barrel_sf"/>
</dbReference>
<dbReference type="InterPro" id="IPR036390">
    <property type="entry name" value="WH_DNA-bd_sf"/>
</dbReference>
<dbReference type="STRING" id="339671.Asuc_0442"/>
<dbReference type="CDD" id="cd03696">
    <property type="entry name" value="SelB_II"/>
    <property type="match status" value="1"/>
</dbReference>
<dbReference type="GO" id="GO:0005525">
    <property type="term" value="F:GTP binding"/>
    <property type="evidence" value="ECO:0007669"/>
    <property type="project" value="UniProtKB-KW"/>
</dbReference>
<name>A6VLH2_ACTSZ</name>
<dbReference type="InterPro" id="IPR050055">
    <property type="entry name" value="EF-Tu_GTPase"/>
</dbReference>
<dbReference type="InterPro" id="IPR048931">
    <property type="entry name" value="WHD_2nd_SelB_bact"/>
</dbReference>